<name>A0ACC4CYN3_POPAL</name>
<proteinExistence type="predicted"/>
<evidence type="ECO:0000313" key="1">
    <source>
        <dbReference type="EMBL" id="KAL3610403.1"/>
    </source>
</evidence>
<comment type="caution">
    <text evidence="1">The sequence shown here is derived from an EMBL/GenBank/DDBJ whole genome shotgun (WGS) entry which is preliminary data.</text>
</comment>
<accession>A0ACC4CYN3</accession>
<evidence type="ECO:0000313" key="2">
    <source>
        <dbReference type="Proteomes" id="UP000309997"/>
    </source>
</evidence>
<organism evidence="1 2">
    <name type="scientific">Populus alba</name>
    <name type="common">White poplar</name>
    <dbReference type="NCBI Taxonomy" id="43335"/>
    <lineage>
        <taxon>Eukaryota</taxon>
        <taxon>Viridiplantae</taxon>
        <taxon>Streptophyta</taxon>
        <taxon>Embryophyta</taxon>
        <taxon>Tracheophyta</taxon>
        <taxon>Spermatophyta</taxon>
        <taxon>Magnoliopsida</taxon>
        <taxon>eudicotyledons</taxon>
        <taxon>Gunneridae</taxon>
        <taxon>Pentapetalae</taxon>
        <taxon>rosids</taxon>
        <taxon>fabids</taxon>
        <taxon>Malpighiales</taxon>
        <taxon>Salicaceae</taxon>
        <taxon>Saliceae</taxon>
        <taxon>Populus</taxon>
    </lineage>
</organism>
<reference evidence="1 2" key="1">
    <citation type="journal article" date="2024" name="Plant Biotechnol. J.">
        <title>Genome and CRISPR/Cas9 system of a widespread forest tree (Populus alba) in the world.</title>
        <authorList>
            <person name="Liu Y.J."/>
            <person name="Jiang P.F."/>
            <person name="Han X.M."/>
            <person name="Li X.Y."/>
            <person name="Wang H.M."/>
            <person name="Wang Y.J."/>
            <person name="Wang X.X."/>
            <person name="Zeng Q.Y."/>
        </authorList>
    </citation>
    <scope>NUCLEOTIDE SEQUENCE [LARGE SCALE GENOMIC DNA]</scope>
    <source>
        <strain evidence="2">cv. PAL-ZL1</strain>
    </source>
</reference>
<dbReference type="Proteomes" id="UP000309997">
    <property type="component" value="Unassembled WGS sequence"/>
</dbReference>
<sequence length="99" mass="10805">MNTDCLRHFVKQILSIHQTILGKLSKLGLNNGDGDNFKLHNKLKASVELNQLMGDSVHGGTLQADEGNVAAEERTNEASKMRGNNNGFLEGEVRESMPA</sequence>
<dbReference type="EMBL" id="RCHU02000001">
    <property type="protein sequence ID" value="KAL3610403.1"/>
    <property type="molecule type" value="Genomic_DNA"/>
</dbReference>
<keyword evidence="2" id="KW-1185">Reference proteome</keyword>
<gene>
    <name evidence="1" type="ORF">D5086_001423</name>
</gene>
<protein>
    <submittedName>
        <fullName evidence="1">Uncharacterized protein</fullName>
    </submittedName>
</protein>